<proteinExistence type="predicted"/>
<protein>
    <submittedName>
        <fullName evidence="2">Uncharacterized protein</fullName>
    </submittedName>
</protein>
<dbReference type="AlphaFoldDB" id="A0A385SPI1"/>
<feature type="compositionally biased region" description="Basic and acidic residues" evidence="1">
    <location>
        <begin position="14"/>
        <end position="27"/>
    </location>
</feature>
<reference evidence="3" key="1">
    <citation type="submission" date="2018-09" db="EMBL/GenBank/DDBJ databases">
        <title>Chryseolinea sp. KIS68-18 isolated from soil.</title>
        <authorList>
            <person name="Weon H.-Y."/>
            <person name="Kwon S.-W."/>
            <person name="Lee S.A."/>
        </authorList>
    </citation>
    <scope>NUCLEOTIDE SEQUENCE [LARGE SCALE GENOMIC DNA]</scope>
    <source>
        <strain evidence="3">KIS68-18</strain>
    </source>
</reference>
<accession>A0A385SPI1</accession>
<dbReference type="KEGG" id="chk:D4L85_17070"/>
<organism evidence="2 3">
    <name type="scientific">Chryseolinea soli</name>
    <dbReference type="NCBI Taxonomy" id="2321403"/>
    <lineage>
        <taxon>Bacteria</taxon>
        <taxon>Pseudomonadati</taxon>
        <taxon>Bacteroidota</taxon>
        <taxon>Cytophagia</taxon>
        <taxon>Cytophagales</taxon>
        <taxon>Fulvivirgaceae</taxon>
        <taxon>Chryseolinea</taxon>
    </lineage>
</organism>
<keyword evidence="3" id="KW-1185">Reference proteome</keyword>
<evidence type="ECO:0000313" key="3">
    <source>
        <dbReference type="Proteomes" id="UP000266183"/>
    </source>
</evidence>
<feature type="region of interest" description="Disordered" evidence="1">
    <location>
        <begin position="1"/>
        <end position="46"/>
    </location>
</feature>
<name>A0A385SPI1_9BACT</name>
<dbReference type="Proteomes" id="UP000266183">
    <property type="component" value="Chromosome"/>
</dbReference>
<dbReference type="EMBL" id="CP032382">
    <property type="protein sequence ID" value="AYB32177.1"/>
    <property type="molecule type" value="Genomic_DNA"/>
</dbReference>
<feature type="compositionally biased region" description="Basic residues" evidence="1">
    <location>
        <begin position="1"/>
        <end position="13"/>
    </location>
</feature>
<gene>
    <name evidence="2" type="ORF">D4L85_17070</name>
</gene>
<sequence length="104" mass="11795">MSHLNQNKKMKPIKNHDAEENQKDITPAKEGQVNTPKSNEIGEDKEKEIIGHLDDFRKIIESVINLSPLPNSDIEKLSLDFTRNAKCHKVCVTIAGKEVCWCQV</sequence>
<evidence type="ECO:0000313" key="2">
    <source>
        <dbReference type="EMBL" id="AYB32177.1"/>
    </source>
</evidence>
<evidence type="ECO:0000256" key="1">
    <source>
        <dbReference type="SAM" id="MobiDB-lite"/>
    </source>
</evidence>